<evidence type="ECO:0000256" key="5">
    <source>
        <dbReference type="ARBA" id="ARBA00022723"/>
    </source>
</evidence>
<evidence type="ECO:0000256" key="6">
    <source>
        <dbReference type="ARBA" id="ARBA00022741"/>
    </source>
</evidence>
<dbReference type="Gene3D" id="2.40.33.10">
    <property type="entry name" value="PK beta-barrel domain-like"/>
    <property type="match status" value="1"/>
</dbReference>
<dbReference type="STRING" id="595536.GCA_000178815_01506"/>
<dbReference type="InterPro" id="IPR011037">
    <property type="entry name" value="Pyrv_Knase-like_insert_dom_sf"/>
</dbReference>
<protein>
    <recommendedName>
        <fullName evidence="3 12">Pyruvate kinase</fullName>
        <ecNumber evidence="3 12">2.7.1.40</ecNumber>
    </recommendedName>
</protein>
<dbReference type="AlphaFoldDB" id="A0A2D2D643"/>
<evidence type="ECO:0000313" key="14">
    <source>
        <dbReference type="EMBL" id="ATQ70478.1"/>
    </source>
</evidence>
<dbReference type="Gene3D" id="3.20.20.60">
    <property type="entry name" value="Phosphoenolpyruvate-binding domains"/>
    <property type="match status" value="1"/>
</dbReference>
<evidence type="ECO:0000256" key="1">
    <source>
        <dbReference type="ARBA" id="ARBA00004997"/>
    </source>
</evidence>
<dbReference type="RefSeq" id="WP_003614340.1">
    <property type="nucleotide sequence ID" value="NZ_ADVE02000001.1"/>
</dbReference>
<dbReference type="SUPFAM" id="SSF51621">
    <property type="entry name" value="Phosphoenolpyruvate/pyruvate domain"/>
    <property type="match status" value="1"/>
</dbReference>
<comment type="catalytic activity">
    <reaction evidence="12">
        <text>pyruvate + ATP = phosphoenolpyruvate + ADP + H(+)</text>
        <dbReference type="Rhea" id="RHEA:18157"/>
        <dbReference type="ChEBI" id="CHEBI:15361"/>
        <dbReference type="ChEBI" id="CHEBI:15378"/>
        <dbReference type="ChEBI" id="CHEBI:30616"/>
        <dbReference type="ChEBI" id="CHEBI:58702"/>
        <dbReference type="ChEBI" id="CHEBI:456216"/>
        <dbReference type="EC" id="2.7.1.40"/>
    </reaction>
</comment>
<dbReference type="InterPro" id="IPR015806">
    <property type="entry name" value="Pyrv_Knase_insert_dom_sf"/>
</dbReference>
<dbReference type="Pfam" id="PF00224">
    <property type="entry name" value="PK"/>
    <property type="match status" value="1"/>
</dbReference>
<dbReference type="UniPathway" id="UPA00109">
    <property type="reaction ID" value="UER00188"/>
</dbReference>
<evidence type="ECO:0000256" key="12">
    <source>
        <dbReference type="RuleBase" id="RU000504"/>
    </source>
</evidence>
<dbReference type="SUPFAM" id="SSF50800">
    <property type="entry name" value="PK beta-barrel domain-like"/>
    <property type="match status" value="1"/>
</dbReference>
<name>A0A2D2D643_METT3</name>
<dbReference type="EMBL" id="CP023737">
    <property type="protein sequence ID" value="ATQ70478.1"/>
    <property type="molecule type" value="Genomic_DNA"/>
</dbReference>
<keyword evidence="7 12" id="KW-0418">Kinase</keyword>
<sequence length="492" mass="53684">MTSPTATRNELEDLLRALRLLREEVVADAAAILHGWGEEVAGSGFAPAAENLAHYLALRRRDLSALQTRLAALGLSSLGRSEAKVLAALDAIIATLRRLCGEGDAPYPPPAAMRAGEEALLAARDLIFGPVPATPRAVVMVTLPSEAASDPGLLRRLMEAGMGCARINCAHDDADAWARMVAHIRAAETEMNRSCRVLMDIAGPKCRIERLRAPDKLRLFRGDRFALVTTLDPRTRGPVAALPSFPEVVDQLAPGAEVWINDGKIGARVVGRRPDGVELEVFVARAKGERLKLEKGLNFPTTDLRLPPLTPKDFADLDIVAELADLVGFSFVQEPADVELLQDHLAARRGERPRQALVLKIETPLAVRNLPRLITTSAAHHPTAVMIARGDLAVELGFARLSEMQEEILWLCEAAHVPVVWATQVLDQFIRDGAPSRAETTDAAMAQRAECVMLNKGPFLPEAVIFLRDVLARMDRHQSKKFARFTPLHAWG</sequence>
<dbReference type="GO" id="GO:0016301">
    <property type="term" value="F:kinase activity"/>
    <property type="evidence" value="ECO:0007669"/>
    <property type="project" value="UniProtKB-KW"/>
</dbReference>
<evidence type="ECO:0000256" key="3">
    <source>
        <dbReference type="ARBA" id="ARBA00012142"/>
    </source>
</evidence>
<evidence type="ECO:0000256" key="7">
    <source>
        <dbReference type="ARBA" id="ARBA00022777"/>
    </source>
</evidence>
<feature type="domain" description="Pyruvate kinase barrel" evidence="13">
    <location>
        <begin position="140"/>
        <end position="455"/>
    </location>
</feature>
<keyword evidence="15" id="KW-1185">Reference proteome</keyword>
<dbReference type="PANTHER" id="PTHR11817">
    <property type="entry name" value="PYRUVATE KINASE"/>
    <property type="match status" value="1"/>
</dbReference>
<dbReference type="GO" id="GO:0005524">
    <property type="term" value="F:ATP binding"/>
    <property type="evidence" value="ECO:0007669"/>
    <property type="project" value="UniProtKB-KW"/>
</dbReference>
<dbReference type="InterPro" id="IPR001697">
    <property type="entry name" value="Pyr_Knase"/>
</dbReference>
<dbReference type="InterPro" id="IPR040442">
    <property type="entry name" value="Pyrv_kinase-like_dom_sf"/>
</dbReference>
<keyword evidence="8" id="KW-0067">ATP-binding</keyword>
<dbReference type="KEGG" id="mtw:CQW49_18380"/>
<dbReference type="Proteomes" id="UP000230709">
    <property type="component" value="Chromosome"/>
</dbReference>
<dbReference type="GO" id="GO:0004743">
    <property type="term" value="F:pyruvate kinase activity"/>
    <property type="evidence" value="ECO:0007669"/>
    <property type="project" value="UniProtKB-EC"/>
</dbReference>
<keyword evidence="5" id="KW-0479">Metal-binding</keyword>
<dbReference type="GO" id="GO:0030955">
    <property type="term" value="F:potassium ion binding"/>
    <property type="evidence" value="ECO:0007669"/>
    <property type="project" value="InterPro"/>
</dbReference>
<dbReference type="EC" id="2.7.1.40" evidence="3 12"/>
<evidence type="ECO:0000256" key="9">
    <source>
        <dbReference type="ARBA" id="ARBA00022842"/>
    </source>
</evidence>
<evidence type="ECO:0000256" key="2">
    <source>
        <dbReference type="ARBA" id="ARBA00008663"/>
    </source>
</evidence>
<keyword evidence="11 14" id="KW-0670">Pyruvate</keyword>
<evidence type="ECO:0000256" key="10">
    <source>
        <dbReference type="ARBA" id="ARBA00023152"/>
    </source>
</evidence>
<dbReference type="InterPro" id="IPR015813">
    <property type="entry name" value="Pyrv/PenolPyrv_kinase-like_dom"/>
</dbReference>
<organism evidence="14 15">
    <name type="scientific">Methylosinus trichosporium (strain ATCC 35070 / NCIMB 11131 / UNIQEM 75 / OB3b)</name>
    <dbReference type="NCBI Taxonomy" id="595536"/>
    <lineage>
        <taxon>Bacteria</taxon>
        <taxon>Pseudomonadati</taxon>
        <taxon>Pseudomonadota</taxon>
        <taxon>Alphaproteobacteria</taxon>
        <taxon>Hyphomicrobiales</taxon>
        <taxon>Methylocystaceae</taxon>
        <taxon>Methylosinus</taxon>
    </lineage>
</organism>
<evidence type="ECO:0000256" key="11">
    <source>
        <dbReference type="ARBA" id="ARBA00023317"/>
    </source>
</evidence>
<accession>A0A2D2D643</accession>
<proteinExistence type="inferred from homology"/>
<keyword evidence="4 12" id="KW-0808">Transferase</keyword>
<keyword evidence="9 12" id="KW-0460">Magnesium</keyword>
<reference evidence="15" key="1">
    <citation type="submission" date="2017-10" db="EMBL/GenBank/DDBJ databases">
        <title>Completed PacBio SMRT sequence of Methylosinus trichosporium OB3b reveals presence of a third large plasmid.</title>
        <authorList>
            <person name="Charles T.C."/>
            <person name="Lynch M.D.J."/>
            <person name="Heil J.R."/>
            <person name="Cheng J."/>
        </authorList>
    </citation>
    <scope>NUCLEOTIDE SEQUENCE [LARGE SCALE GENOMIC DNA]</scope>
    <source>
        <strain evidence="15">OB3b</strain>
    </source>
</reference>
<evidence type="ECO:0000256" key="4">
    <source>
        <dbReference type="ARBA" id="ARBA00022679"/>
    </source>
</evidence>
<comment type="similarity">
    <text evidence="2 12">Belongs to the pyruvate kinase family.</text>
</comment>
<comment type="pathway">
    <text evidence="1 12">Carbohydrate degradation; glycolysis; pyruvate from D-glyceraldehyde 3-phosphate: step 5/5.</text>
</comment>
<keyword evidence="10 12" id="KW-0324">Glycolysis</keyword>
<keyword evidence="6" id="KW-0547">Nucleotide-binding</keyword>
<dbReference type="GO" id="GO:0000287">
    <property type="term" value="F:magnesium ion binding"/>
    <property type="evidence" value="ECO:0007669"/>
    <property type="project" value="InterPro"/>
</dbReference>
<evidence type="ECO:0000313" key="15">
    <source>
        <dbReference type="Proteomes" id="UP000230709"/>
    </source>
</evidence>
<dbReference type="PRINTS" id="PR01050">
    <property type="entry name" value="PYRUVTKNASE"/>
</dbReference>
<dbReference type="InterPro" id="IPR015793">
    <property type="entry name" value="Pyrv_Knase_brl"/>
</dbReference>
<evidence type="ECO:0000256" key="8">
    <source>
        <dbReference type="ARBA" id="ARBA00022840"/>
    </source>
</evidence>
<evidence type="ECO:0000259" key="13">
    <source>
        <dbReference type="Pfam" id="PF00224"/>
    </source>
</evidence>
<gene>
    <name evidence="14" type="ORF">CQW49_18380</name>
</gene>